<keyword evidence="2" id="KW-1185">Reference proteome</keyword>
<comment type="caution">
    <text evidence="1">The sequence shown here is derived from an EMBL/GenBank/DDBJ whole genome shotgun (WGS) entry which is preliminary data.</text>
</comment>
<gene>
    <name evidence="1" type="ORF">C7H19_17560</name>
</gene>
<proteinExistence type="predicted"/>
<dbReference type="OrthoDB" id="428036at2"/>
<accession>A0A2T1LUG7</accession>
<reference evidence="1 2" key="1">
    <citation type="submission" date="2018-03" db="EMBL/GenBank/DDBJ databases">
        <title>The ancient ancestry and fast evolution of plastids.</title>
        <authorList>
            <person name="Moore K.R."/>
            <person name="Magnabosco C."/>
            <person name="Momper L."/>
            <person name="Gold D.A."/>
            <person name="Bosak T."/>
            <person name="Fournier G.P."/>
        </authorList>
    </citation>
    <scope>NUCLEOTIDE SEQUENCE [LARGE SCALE GENOMIC DNA]</scope>
    <source>
        <strain evidence="1 2">CCALA 016</strain>
    </source>
</reference>
<evidence type="ECO:0000313" key="1">
    <source>
        <dbReference type="EMBL" id="PSF35188.1"/>
    </source>
</evidence>
<dbReference type="EMBL" id="PXOH01000022">
    <property type="protein sequence ID" value="PSF35188.1"/>
    <property type="molecule type" value="Genomic_DNA"/>
</dbReference>
<evidence type="ECO:0000313" key="2">
    <source>
        <dbReference type="Proteomes" id="UP000239001"/>
    </source>
</evidence>
<dbReference type="Proteomes" id="UP000239001">
    <property type="component" value="Unassembled WGS sequence"/>
</dbReference>
<evidence type="ECO:0008006" key="3">
    <source>
        <dbReference type="Google" id="ProtNLM"/>
    </source>
</evidence>
<dbReference type="Gene3D" id="3.10.450.530">
    <property type="entry name" value="Ribonuclease toxin, BrnT, of type II toxin-antitoxin system"/>
    <property type="match status" value="1"/>
</dbReference>
<reference evidence="1 2" key="2">
    <citation type="submission" date="2018-03" db="EMBL/GenBank/DDBJ databases">
        <authorList>
            <person name="Keele B.F."/>
        </authorList>
    </citation>
    <scope>NUCLEOTIDE SEQUENCE [LARGE SCALE GENOMIC DNA]</scope>
    <source>
        <strain evidence="1 2">CCALA 016</strain>
    </source>
</reference>
<dbReference type="InterPro" id="IPR038573">
    <property type="entry name" value="BrnT_sf"/>
</dbReference>
<sequence length="88" mass="10430">MIYQWDKDKAITNFRKHRIDFADAVSVFNDDHAITIIDERFDEERQITIGMDALGRILVVVFTWRGNKIRVISARKATRQERTQYEEG</sequence>
<dbReference type="AlphaFoldDB" id="A0A2T1LUG7"/>
<organism evidence="1 2">
    <name type="scientific">Aphanothece hegewaldii CCALA 016</name>
    <dbReference type="NCBI Taxonomy" id="2107694"/>
    <lineage>
        <taxon>Bacteria</taxon>
        <taxon>Bacillati</taxon>
        <taxon>Cyanobacteriota</taxon>
        <taxon>Cyanophyceae</taxon>
        <taxon>Oscillatoriophycideae</taxon>
        <taxon>Chroococcales</taxon>
        <taxon>Aphanothecaceae</taxon>
        <taxon>Aphanothece</taxon>
    </lineage>
</organism>
<name>A0A2T1LUG7_9CHRO</name>
<dbReference type="RefSeq" id="WP_106458225.1">
    <property type="nucleotide sequence ID" value="NZ_PXOH01000022.1"/>
</dbReference>
<protein>
    <recommendedName>
        <fullName evidence="3">BrnT family toxin</fullName>
    </recommendedName>
</protein>
<dbReference type="Pfam" id="PF04365">
    <property type="entry name" value="BrnT_toxin"/>
    <property type="match status" value="1"/>
</dbReference>
<dbReference type="InterPro" id="IPR007460">
    <property type="entry name" value="BrnT_toxin"/>
</dbReference>